<feature type="transmembrane region" description="Helical" evidence="12">
    <location>
        <begin position="213"/>
        <end position="233"/>
    </location>
</feature>
<dbReference type="NCBIfam" id="TIGR01103">
    <property type="entry name" value="fliP"/>
    <property type="match status" value="1"/>
</dbReference>
<keyword evidence="13" id="KW-0969">Cilium</keyword>
<evidence type="ECO:0000256" key="2">
    <source>
        <dbReference type="ARBA" id="ARBA00021714"/>
    </source>
</evidence>
<dbReference type="AlphaFoldDB" id="A0A239A236"/>
<comment type="function">
    <text evidence="12">Plays a role in the flagellum-specific transport system.</text>
</comment>
<dbReference type="InterPro" id="IPR005837">
    <property type="entry name" value="FliP"/>
</dbReference>
<proteinExistence type="inferred from homology"/>
<dbReference type="PRINTS" id="PR00951">
    <property type="entry name" value="FLGBIOSNFLIP"/>
</dbReference>
<comment type="similarity">
    <text evidence="1 12">Belongs to the FliP/MopC/SpaP family.</text>
</comment>
<feature type="transmembrane region" description="Helical" evidence="12">
    <location>
        <begin position="20"/>
        <end position="42"/>
    </location>
</feature>
<evidence type="ECO:0000256" key="5">
    <source>
        <dbReference type="ARBA" id="ARBA00022692"/>
    </source>
</evidence>
<dbReference type="GO" id="GO:0005886">
    <property type="term" value="C:plasma membrane"/>
    <property type="evidence" value="ECO:0007669"/>
    <property type="project" value="UniProtKB-SubCell"/>
</dbReference>
<evidence type="ECO:0000256" key="7">
    <source>
        <dbReference type="ARBA" id="ARBA00022927"/>
    </source>
</evidence>
<evidence type="ECO:0000256" key="10">
    <source>
        <dbReference type="ARBA" id="ARBA00023143"/>
    </source>
</evidence>
<dbReference type="Pfam" id="PF00813">
    <property type="entry name" value="FliP"/>
    <property type="match status" value="1"/>
</dbReference>
<feature type="transmembrane region" description="Helical" evidence="12">
    <location>
        <begin position="245"/>
        <end position="266"/>
    </location>
</feature>
<dbReference type="InterPro" id="IPR005838">
    <property type="entry name" value="T3SS_IM_P"/>
</dbReference>
<dbReference type="Proteomes" id="UP000198304">
    <property type="component" value="Unassembled WGS sequence"/>
</dbReference>
<sequence>MIKIETRNNNKSLKIKQNSYKIILFLTITLILIGFSTASIYAQPAIPIPRIGLNVEEANNPQEVATSIQILFLLTILSLAPAILMMMTSFTRIIIVLSFLRNAIATQQTPPTQVLVGLALFLTFFTMAPIASDINQNAIQPYLQEEITQGEAVSIAMEPIREFMIRQTREKDLALFLEMATIEEAVEINEIPNTVLIPAFIISELKTAFQLGFVLFIPFIVIDMVVASTLMSMGMMMLPPAMISLPFKLLLFIMVDGWNILVRSLLTSFR</sequence>
<keyword evidence="13" id="KW-0966">Cell projection</keyword>
<dbReference type="EMBL" id="FZOJ01000001">
    <property type="protein sequence ID" value="SNR89569.1"/>
    <property type="molecule type" value="Genomic_DNA"/>
</dbReference>
<evidence type="ECO:0000256" key="1">
    <source>
        <dbReference type="ARBA" id="ARBA00006257"/>
    </source>
</evidence>
<keyword evidence="11 12" id="KW-1006">Bacterial flagellum protein export</keyword>
<dbReference type="GO" id="GO:0009306">
    <property type="term" value="P:protein secretion"/>
    <property type="evidence" value="ECO:0007669"/>
    <property type="project" value="UniProtKB-UniRule"/>
</dbReference>
<keyword evidence="13" id="KW-0282">Flagellum</keyword>
<keyword evidence="8 12" id="KW-1133">Transmembrane helix</keyword>
<dbReference type="PRINTS" id="PR01302">
    <property type="entry name" value="TYPE3IMPPROT"/>
</dbReference>
<dbReference type="GO" id="GO:0009425">
    <property type="term" value="C:bacterial-type flagellum basal body"/>
    <property type="evidence" value="ECO:0007669"/>
    <property type="project" value="UniProtKB-SubCell"/>
</dbReference>
<evidence type="ECO:0000313" key="14">
    <source>
        <dbReference type="Proteomes" id="UP000198304"/>
    </source>
</evidence>
<keyword evidence="5 12" id="KW-0812">Transmembrane</keyword>
<name>A0A239A236_9FIRM</name>
<reference evidence="13 14" key="1">
    <citation type="submission" date="2017-06" db="EMBL/GenBank/DDBJ databases">
        <authorList>
            <person name="Kim H.J."/>
            <person name="Triplett B.A."/>
        </authorList>
    </citation>
    <scope>NUCLEOTIDE SEQUENCE [LARGE SCALE GENOMIC DNA]</scope>
    <source>
        <strain evidence="13 14">SCA</strain>
    </source>
</reference>
<gene>
    <name evidence="12" type="primary">fliP</name>
    <name evidence="13" type="ORF">SAMN05446037_1001281</name>
</gene>
<evidence type="ECO:0000256" key="4">
    <source>
        <dbReference type="ARBA" id="ARBA00022475"/>
    </source>
</evidence>
<keyword evidence="9 12" id="KW-0472">Membrane</keyword>
<dbReference type="PANTHER" id="PTHR30587">
    <property type="entry name" value="FLAGELLAR BIOSYNTHETIC PROTEIN FLIP"/>
    <property type="match status" value="1"/>
</dbReference>
<keyword evidence="10" id="KW-0975">Bacterial flagellum</keyword>
<keyword evidence="4 12" id="KW-1003">Cell membrane</keyword>
<evidence type="ECO:0000256" key="8">
    <source>
        <dbReference type="ARBA" id="ARBA00022989"/>
    </source>
</evidence>
<evidence type="ECO:0000256" key="11">
    <source>
        <dbReference type="ARBA" id="ARBA00023225"/>
    </source>
</evidence>
<evidence type="ECO:0000256" key="9">
    <source>
        <dbReference type="ARBA" id="ARBA00023136"/>
    </source>
</evidence>
<evidence type="ECO:0000256" key="12">
    <source>
        <dbReference type="RuleBase" id="RU362069"/>
    </source>
</evidence>
<accession>A0A239A236</accession>
<protein>
    <recommendedName>
        <fullName evidence="2 12">Flagellar biosynthetic protein FliP</fullName>
    </recommendedName>
</protein>
<dbReference type="PANTHER" id="PTHR30587:SF0">
    <property type="entry name" value="FLAGELLAR BIOSYNTHETIC PROTEIN FLIP"/>
    <property type="match status" value="1"/>
</dbReference>
<evidence type="ECO:0000256" key="6">
    <source>
        <dbReference type="ARBA" id="ARBA00022795"/>
    </source>
</evidence>
<dbReference type="NCBIfam" id="NF009438">
    <property type="entry name" value="PRK12797.1"/>
    <property type="match status" value="1"/>
</dbReference>
<evidence type="ECO:0000256" key="3">
    <source>
        <dbReference type="ARBA" id="ARBA00022448"/>
    </source>
</evidence>
<comment type="subcellular location">
    <subcellularLocation>
        <location evidence="12">Cell membrane</location>
        <topology evidence="12">Multi-pass membrane protein</topology>
    </subcellularLocation>
    <subcellularLocation>
        <location evidence="12">Bacterial flagellum basal body</location>
    </subcellularLocation>
</comment>
<evidence type="ECO:0000313" key="13">
    <source>
        <dbReference type="EMBL" id="SNR89569.1"/>
    </source>
</evidence>
<keyword evidence="3 12" id="KW-0813">Transport</keyword>
<dbReference type="GO" id="GO:0044781">
    <property type="term" value="P:bacterial-type flagellum organization"/>
    <property type="evidence" value="ECO:0007669"/>
    <property type="project" value="UniProtKB-UniRule"/>
</dbReference>
<organism evidence="13 14">
    <name type="scientific">Anaerovirgula multivorans</name>
    <dbReference type="NCBI Taxonomy" id="312168"/>
    <lineage>
        <taxon>Bacteria</taxon>
        <taxon>Bacillati</taxon>
        <taxon>Bacillota</taxon>
        <taxon>Clostridia</taxon>
        <taxon>Peptostreptococcales</taxon>
        <taxon>Natronincolaceae</taxon>
        <taxon>Anaerovirgula</taxon>
    </lineage>
</organism>
<feature type="transmembrane region" description="Helical" evidence="12">
    <location>
        <begin position="70"/>
        <end position="100"/>
    </location>
</feature>
<keyword evidence="7 12" id="KW-0653">Protein transport</keyword>
<dbReference type="PROSITE" id="PS01061">
    <property type="entry name" value="FLIP_2"/>
    <property type="match status" value="1"/>
</dbReference>
<keyword evidence="14" id="KW-1185">Reference proteome</keyword>
<keyword evidence="6 12" id="KW-1005">Bacterial flagellum biogenesis</keyword>